<dbReference type="Gene3D" id="1.10.287.80">
    <property type="entry name" value="ATP synthase, gamma subunit, helix hairpin domain"/>
    <property type="match status" value="1"/>
</dbReference>
<evidence type="ECO:0000256" key="7">
    <source>
        <dbReference type="ARBA" id="ARBA00023128"/>
    </source>
</evidence>
<dbReference type="Proteomes" id="UP000612746">
    <property type="component" value="Unassembled WGS sequence"/>
</dbReference>
<dbReference type="InterPro" id="IPR000131">
    <property type="entry name" value="ATP_synth_F1_gsu"/>
</dbReference>
<dbReference type="AlphaFoldDB" id="A0A8H7UKE0"/>
<dbReference type="Gene3D" id="3.40.1380.10">
    <property type="match status" value="1"/>
</dbReference>
<comment type="similarity">
    <text evidence="2 11">Belongs to the ATPase gamma chain family.</text>
</comment>
<keyword evidence="3 11" id="KW-0813">Transport</keyword>
<dbReference type="PIRSF" id="PIRSF039089">
    <property type="entry name" value="ATP_synthase_gamma"/>
    <property type="match status" value="1"/>
</dbReference>
<keyword evidence="4 11" id="KW-0375">Hydrogen ion transport</keyword>
<dbReference type="GO" id="GO:0045259">
    <property type="term" value="C:proton-transporting ATP synthase complex"/>
    <property type="evidence" value="ECO:0007669"/>
    <property type="project" value="UniProtKB-KW"/>
</dbReference>
<dbReference type="PANTHER" id="PTHR11693">
    <property type="entry name" value="ATP SYNTHASE GAMMA CHAIN"/>
    <property type="match status" value="1"/>
</dbReference>
<keyword evidence="6 11" id="KW-0406">Ion transport</keyword>
<dbReference type="PANTHER" id="PTHR11693:SF22">
    <property type="entry name" value="ATP SYNTHASE SUBUNIT GAMMA, MITOCHONDRIAL"/>
    <property type="match status" value="1"/>
</dbReference>
<dbReference type="Pfam" id="PF00231">
    <property type="entry name" value="ATP-synt"/>
    <property type="match status" value="1"/>
</dbReference>
<evidence type="ECO:0000256" key="11">
    <source>
        <dbReference type="RuleBase" id="RU004001"/>
    </source>
</evidence>
<evidence type="ECO:0000256" key="6">
    <source>
        <dbReference type="ARBA" id="ARBA00023065"/>
    </source>
</evidence>
<dbReference type="SUPFAM" id="SSF52943">
    <property type="entry name" value="ATP synthase (F1-ATPase), gamma subunit"/>
    <property type="match status" value="1"/>
</dbReference>
<keyword evidence="7" id="KW-0496">Mitochondrion</keyword>
<keyword evidence="9 11" id="KW-0139">CF(1)</keyword>
<dbReference type="InterPro" id="IPR035968">
    <property type="entry name" value="ATP_synth_F1_ATPase_gsu"/>
</dbReference>
<keyword evidence="5" id="KW-0999">Mitochondrion inner membrane</keyword>
<keyword evidence="13" id="KW-1185">Reference proteome</keyword>
<keyword evidence="8" id="KW-0472">Membrane</keyword>
<evidence type="ECO:0000256" key="2">
    <source>
        <dbReference type="ARBA" id="ARBA00007681"/>
    </source>
</evidence>
<dbReference type="OrthoDB" id="239812at2759"/>
<dbReference type="FunFam" id="3.40.1380.10:FF:000003">
    <property type="entry name" value="ATP synthase subunit gamma"/>
    <property type="match status" value="1"/>
</dbReference>
<keyword evidence="10 11" id="KW-0066">ATP synthesis</keyword>
<accession>A0A8H7UKE0</accession>
<evidence type="ECO:0000256" key="8">
    <source>
        <dbReference type="ARBA" id="ARBA00023136"/>
    </source>
</evidence>
<reference evidence="12" key="1">
    <citation type="submission" date="2020-12" db="EMBL/GenBank/DDBJ databases">
        <title>Metabolic potential, ecology and presence of endohyphal bacteria is reflected in genomic diversity of Mucoromycotina.</title>
        <authorList>
            <person name="Muszewska A."/>
            <person name="Okrasinska A."/>
            <person name="Steczkiewicz K."/>
            <person name="Drgas O."/>
            <person name="Orlowska M."/>
            <person name="Perlinska-Lenart U."/>
            <person name="Aleksandrzak-Piekarczyk T."/>
            <person name="Szatraj K."/>
            <person name="Zielenkiewicz U."/>
            <person name="Pilsyk S."/>
            <person name="Malc E."/>
            <person name="Mieczkowski P."/>
            <person name="Kruszewska J.S."/>
            <person name="Biernat P."/>
            <person name="Pawlowska J."/>
        </authorList>
    </citation>
    <scope>NUCLEOTIDE SEQUENCE</scope>
    <source>
        <strain evidence="12">WA0000051536</strain>
    </source>
</reference>
<dbReference type="GO" id="GO:0005743">
    <property type="term" value="C:mitochondrial inner membrane"/>
    <property type="evidence" value="ECO:0007669"/>
    <property type="project" value="UniProtKB-SubCell"/>
</dbReference>
<evidence type="ECO:0000256" key="1">
    <source>
        <dbReference type="ARBA" id="ARBA00004637"/>
    </source>
</evidence>
<name>A0A8H7UKE0_9FUNG</name>
<evidence type="ECO:0000256" key="4">
    <source>
        <dbReference type="ARBA" id="ARBA00022781"/>
    </source>
</evidence>
<dbReference type="NCBIfam" id="TIGR01146">
    <property type="entry name" value="ATPsyn_F1gamma"/>
    <property type="match status" value="1"/>
</dbReference>
<comment type="subunit">
    <text evidence="11">F-type ATPases have 2 components, CF(1) - the catalytic core - and CF(0) - the membrane proton channel. CF(1) and CF(0) have multiple subunits.</text>
</comment>
<evidence type="ECO:0000256" key="9">
    <source>
        <dbReference type="ARBA" id="ARBA00023196"/>
    </source>
</evidence>
<proteinExistence type="inferred from homology"/>
<gene>
    <name evidence="12" type="ORF">INT44_004388</name>
</gene>
<sequence>MFAATRVAVRPAVAPLSNATQARNMATLKEIQQRLKSVQNIEKITKSMKMIASTKVAKAQKAMENARAFGSSSSALFENAETKVGEDAKTLFVTASSDRGLCGGIHSSVSKATRRAMEHRSASELVILGDKPKAQLQRIFAKNIRLSFNQIGKDIPTFAEASAIVDAIKRANIEYDNAQVVYNRFNSVISYEAVSIPVYSEEAIKASPKFASYEMEDDVLEDLQEFNFANSIFWALVEGHAAEMSAKRTAMENATKNAGEMIQKLTLTYNRGRQAQITNDLIDIITGASAL</sequence>
<evidence type="ECO:0000313" key="12">
    <source>
        <dbReference type="EMBL" id="KAG2189246.1"/>
    </source>
</evidence>
<evidence type="ECO:0000256" key="5">
    <source>
        <dbReference type="ARBA" id="ARBA00022792"/>
    </source>
</evidence>
<comment type="subcellular location">
    <subcellularLocation>
        <location evidence="1">Mitochondrion inner membrane</location>
        <topology evidence="1">Peripheral membrane protein</topology>
    </subcellularLocation>
</comment>
<comment type="caution">
    <text evidence="12">The sequence shown here is derived from an EMBL/GenBank/DDBJ whole genome shotgun (WGS) entry which is preliminary data.</text>
</comment>
<protein>
    <recommendedName>
        <fullName evidence="11">ATP synthase subunit gamma</fullName>
    </recommendedName>
</protein>
<dbReference type="PRINTS" id="PR00126">
    <property type="entry name" value="ATPASEGAMMA"/>
</dbReference>
<organism evidence="12 13">
    <name type="scientific">Umbelopsis vinacea</name>
    <dbReference type="NCBI Taxonomy" id="44442"/>
    <lineage>
        <taxon>Eukaryota</taxon>
        <taxon>Fungi</taxon>
        <taxon>Fungi incertae sedis</taxon>
        <taxon>Mucoromycota</taxon>
        <taxon>Mucoromycotina</taxon>
        <taxon>Umbelopsidomycetes</taxon>
        <taxon>Umbelopsidales</taxon>
        <taxon>Umbelopsidaceae</taxon>
        <taxon>Umbelopsis</taxon>
    </lineage>
</organism>
<dbReference type="GO" id="GO:0046933">
    <property type="term" value="F:proton-transporting ATP synthase activity, rotational mechanism"/>
    <property type="evidence" value="ECO:0007669"/>
    <property type="project" value="InterPro"/>
</dbReference>
<dbReference type="CDD" id="cd12151">
    <property type="entry name" value="F1-ATPase_gamma"/>
    <property type="match status" value="1"/>
</dbReference>
<evidence type="ECO:0000313" key="13">
    <source>
        <dbReference type="Proteomes" id="UP000612746"/>
    </source>
</evidence>
<evidence type="ECO:0000256" key="3">
    <source>
        <dbReference type="ARBA" id="ARBA00022448"/>
    </source>
</evidence>
<evidence type="ECO:0000256" key="10">
    <source>
        <dbReference type="ARBA" id="ARBA00023310"/>
    </source>
</evidence>
<dbReference type="EMBL" id="JAEPRA010000001">
    <property type="protein sequence ID" value="KAG2189246.1"/>
    <property type="molecule type" value="Genomic_DNA"/>
</dbReference>